<proteinExistence type="predicted"/>
<reference evidence="2 3" key="1">
    <citation type="submission" date="2019-09" db="EMBL/GenBank/DDBJ databases">
        <title>Draft Whole-Genome sequence of Blastochloris sulfoviridis DSM 729.</title>
        <authorList>
            <person name="Meyer T.E."/>
            <person name="Kyndt J.A."/>
        </authorList>
    </citation>
    <scope>NUCLEOTIDE SEQUENCE [LARGE SCALE GENOMIC DNA]</scope>
    <source>
        <strain evidence="2 3">DSM 729</strain>
    </source>
</reference>
<dbReference type="GO" id="GO:0016757">
    <property type="term" value="F:glycosyltransferase activity"/>
    <property type="evidence" value="ECO:0007669"/>
    <property type="project" value="InterPro"/>
</dbReference>
<keyword evidence="3" id="KW-1185">Reference proteome</keyword>
<dbReference type="Gene3D" id="3.40.50.2000">
    <property type="entry name" value="Glycogen Phosphorylase B"/>
    <property type="match status" value="1"/>
</dbReference>
<dbReference type="PANTHER" id="PTHR12526:SF630">
    <property type="entry name" value="GLYCOSYLTRANSFERASE"/>
    <property type="match status" value="1"/>
</dbReference>
<protein>
    <submittedName>
        <fullName evidence="2">Glycosyltransferase family 4 protein</fullName>
    </submittedName>
</protein>
<sequence>MRGRISIHVMIGGMQLGKDSVILVTLAFFERTPLVYNIMLSVLTFVRHYLPGYKHGGPLRTIANMVEALGDEFSFRIVTLDRDATDTEPYPDLPSDGGWVNVGKAAVLYLPPDKKSFRHFARIIRETPHDSVYLNSFFDPVFTLKPLLARRLGLVPDARWIIAPRGEFSPGALDLKAWKKRPFIAGVRAAGVYRGLTWQASSEHEEADIRRALGSDAERIHIAPDLPGGAAPANAAVAGPRKDGEPLRICFLSRVSPMKNLAYALDVLARVRVPVRFDIYGPLDDRRYWDECRSRISRLPANVVADYRGAVGHAEVLSVLARYDLFFLPTLGENYGHVICEALAAGTPVLIADTTPWRDLAESGVGWALPLSAPGAFAEKIEWLARAVCVERTRMRICALSYVKKMRDQGSAIESNRRMLLVSARN</sequence>
<evidence type="ECO:0000313" key="2">
    <source>
        <dbReference type="EMBL" id="KAA5602534.1"/>
    </source>
</evidence>
<dbReference type="InterPro" id="IPR001296">
    <property type="entry name" value="Glyco_trans_1"/>
</dbReference>
<dbReference type="OrthoDB" id="8049568at2"/>
<keyword evidence="2" id="KW-0808">Transferase</keyword>
<dbReference type="PANTHER" id="PTHR12526">
    <property type="entry name" value="GLYCOSYLTRANSFERASE"/>
    <property type="match status" value="1"/>
</dbReference>
<dbReference type="Proteomes" id="UP000323886">
    <property type="component" value="Unassembled WGS sequence"/>
</dbReference>
<dbReference type="EMBL" id="VWPL01000006">
    <property type="protein sequence ID" value="KAA5602534.1"/>
    <property type="molecule type" value="Genomic_DNA"/>
</dbReference>
<comment type="caution">
    <text evidence="2">The sequence shown here is derived from an EMBL/GenBank/DDBJ whole genome shotgun (WGS) entry which is preliminary data.</text>
</comment>
<dbReference type="Pfam" id="PF00534">
    <property type="entry name" value="Glycos_transf_1"/>
    <property type="match status" value="1"/>
</dbReference>
<dbReference type="CDD" id="cd03801">
    <property type="entry name" value="GT4_PimA-like"/>
    <property type="match status" value="1"/>
</dbReference>
<dbReference type="AlphaFoldDB" id="A0A5M6I2V5"/>
<name>A0A5M6I2V5_9HYPH</name>
<organism evidence="2 3">
    <name type="scientific">Blastochloris sulfoviridis</name>
    <dbReference type="NCBI Taxonomy" id="50712"/>
    <lineage>
        <taxon>Bacteria</taxon>
        <taxon>Pseudomonadati</taxon>
        <taxon>Pseudomonadota</taxon>
        <taxon>Alphaproteobacteria</taxon>
        <taxon>Hyphomicrobiales</taxon>
        <taxon>Blastochloridaceae</taxon>
        <taxon>Blastochloris</taxon>
    </lineage>
</organism>
<evidence type="ECO:0000259" key="1">
    <source>
        <dbReference type="Pfam" id="PF00534"/>
    </source>
</evidence>
<evidence type="ECO:0000313" key="3">
    <source>
        <dbReference type="Proteomes" id="UP000323886"/>
    </source>
</evidence>
<gene>
    <name evidence="2" type="ORF">F1193_05045</name>
</gene>
<dbReference type="SUPFAM" id="SSF53756">
    <property type="entry name" value="UDP-Glycosyltransferase/glycogen phosphorylase"/>
    <property type="match status" value="1"/>
</dbReference>
<accession>A0A5M6I2V5</accession>
<feature type="domain" description="Glycosyl transferase family 1" evidence="1">
    <location>
        <begin position="241"/>
        <end position="384"/>
    </location>
</feature>